<dbReference type="STRING" id="158441.A0A226EM86"/>
<feature type="region of interest" description="Disordered" evidence="3">
    <location>
        <begin position="2114"/>
        <end position="2234"/>
    </location>
</feature>
<dbReference type="Gene3D" id="3.30.420.10">
    <property type="entry name" value="Ribonuclease H-like superfamily/Ribonuclease H"/>
    <property type="match status" value="1"/>
</dbReference>
<keyword evidence="7" id="KW-1185">Reference proteome</keyword>
<reference evidence="6 7" key="1">
    <citation type="submission" date="2015-12" db="EMBL/GenBank/DDBJ databases">
        <title>The genome of Folsomia candida.</title>
        <authorList>
            <person name="Faddeeva A."/>
            <person name="Derks M.F."/>
            <person name="Anvar Y."/>
            <person name="Smit S."/>
            <person name="Van Straalen N."/>
            <person name="Roelofs D."/>
        </authorList>
    </citation>
    <scope>NUCLEOTIDE SEQUENCE [LARGE SCALE GENOMIC DNA]</scope>
    <source>
        <strain evidence="6 7">VU population</strain>
        <tissue evidence="6">Whole body</tissue>
    </source>
</reference>
<dbReference type="PROSITE" id="PS50994">
    <property type="entry name" value="INTEGRASE"/>
    <property type="match status" value="1"/>
</dbReference>
<dbReference type="EMBL" id="LNIX01000003">
    <property type="protein sequence ID" value="OXA58579.1"/>
    <property type="molecule type" value="Genomic_DNA"/>
</dbReference>
<dbReference type="SUPFAM" id="SSF111347">
    <property type="entry name" value="Rap/Ran-GAP"/>
    <property type="match status" value="1"/>
</dbReference>
<dbReference type="InterPro" id="IPR040676">
    <property type="entry name" value="DUF5641"/>
</dbReference>
<feature type="compositionally biased region" description="Low complexity" evidence="3">
    <location>
        <begin position="2219"/>
        <end position="2231"/>
    </location>
</feature>
<dbReference type="InterPro" id="IPR035974">
    <property type="entry name" value="Rap/Ran-GAP_sf"/>
</dbReference>
<gene>
    <name evidence="6" type="ORF">Fcan01_07729</name>
</gene>
<keyword evidence="1" id="KW-0343">GTPase activation</keyword>
<keyword evidence="2" id="KW-0175">Coiled coil</keyword>
<dbReference type="InterPro" id="IPR008042">
    <property type="entry name" value="Retrotrans_Pao"/>
</dbReference>
<dbReference type="Pfam" id="PF05380">
    <property type="entry name" value="Peptidase_A17"/>
    <property type="match status" value="1"/>
</dbReference>
<dbReference type="SUPFAM" id="SSF53098">
    <property type="entry name" value="Ribonuclease H-like"/>
    <property type="match status" value="1"/>
</dbReference>
<evidence type="ECO:0000259" key="5">
    <source>
        <dbReference type="PROSITE" id="PS50994"/>
    </source>
</evidence>
<name>A0A226EM86_FOLCA</name>
<feature type="region of interest" description="Disordered" evidence="3">
    <location>
        <begin position="297"/>
        <end position="317"/>
    </location>
</feature>
<dbReference type="GO" id="GO:0051056">
    <property type="term" value="P:regulation of small GTPase mediated signal transduction"/>
    <property type="evidence" value="ECO:0007669"/>
    <property type="project" value="InterPro"/>
</dbReference>
<feature type="domain" description="Rap-GAP" evidence="4">
    <location>
        <begin position="1812"/>
        <end position="2027"/>
    </location>
</feature>
<dbReference type="OMA" id="DSNPADC"/>
<dbReference type="InterPro" id="IPR001584">
    <property type="entry name" value="Integrase_cat-core"/>
</dbReference>
<protein>
    <submittedName>
        <fullName evidence="6">Rap1 GTPase-activating protein 1</fullName>
    </submittedName>
</protein>
<feature type="compositionally biased region" description="Low complexity" evidence="3">
    <location>
        <begin position="2156"/>
        <end position="2166"/>
    </location>
</feature>
<dbReference type="Gene3D" id="3.40.50.11210">
    <property type="entry name" value="Rap/Ran-GAP"/>
    <property type="match status" value="1"/>
</dbReference>
<dbReference type="InterPro" id="IPR043502">
    <property type="entry name" value="DNA/RNA_pol_sf"/>
</dbReference>
<dbReference type="OrthoDB" id="5869984at2759"/>
<dbReference type="InterPro" id="IPR000331">
    <property type="entry name" value="Rap/Ran_GAP_dom"/>
</dbReference>
<accession>A0A226EM86</accession>
<dbReference type="PROSITE" id="PS50085">
    <property type="entry name" value="RAPGAP"/>
    <property type="match status" value="1"/>
</dbReference>
<sequence length="2351" mass="262503">MAPTVLDKATSERSTTSDLIDYLETELTSHATTPLDEAHTSHLLSMVKACQTDVMEIHRKIQLASPPDMTPHQQEFQRLMTKSTKLLSAFTGIKMKFPVSSSASSSSAATSSTTPTTTDIRLPRLELPSFDGNLQDWVTFRDMFVTAVHDNLSLSKSQKLTYLKSLLKNEAYRQISSMIISDTNYDIAWSQLSDRYQNDRELLFAILRRFHNQALVKPQSSTSIRSLVDVSRECIRSLDVLKLPTDQWDAHLLFILVTKMDSTSKELWEQSLKDSSIPSLKSLFEFLEQRARALAASGSLSSSSKPVHPNNPHGNRVQTRNMVHTTNASRNCHLCEASPHPLFKCEKFLGLPIQQRVDGVKKLNLCFNCFGPHRIQDCPSNRTCRTCNGKHHTLLHKPRQADAAAIPPVVLHAENSAPHPPRDKSHSTPKEYDTLLATCLVQVADPSGNYHTLRVLADNGSNANYVTDSCIKRIGVPRRRYFATATGLGGVSLVNATGITEFSVSPHFDSTISFFVSRCLITSKITGRLPSSTFDHSRWSHLQNLQLADPNYYKPQDIDMLLGAEFFFDILKGTKLKGPPNSPFAISTSFGWLIGGGAPNAPLINPQVHATLASQHGRSTNSISSASDQDEHLDATLRRFWEIESAPLQRLQTSDESKVESHFASTYRREENGQFTVQIPFKSQVCHPPPPSAGLSNPAIRVPATGKSMDIAMKRLLYLERRLAKNPDHKKQYALFMKEYEDLGHMERVTPEDSTSACYIPHHFILKESSTTTSFRVVFDASAKTSNGVSLNDTMMVGPTIQDSLTDLLTRFRIHKIAFVANVAKMYRQILLSSPDREFHRILWREDPSKPVQHFRLRTVTYGTAAAPFLATRVLEEVATLEKDSFPRAAEVALRDFFVDDLMSGEPSVEEAIETQHQLIKMMESAKMSLRKWSSNSQAVLDTLPPEMRETQSLLNFDTDSSIKTLGIRWNPKADQFTFMVLPTPSTTQVTKRSILSEIARLFDPVGWLAPVIINGKIIMQSIWKLQQGWDESLPMEIHNQWNAFRTDLEGLVKLSINRYFLQGSQLLCPSLNVPSFTTTKYYLAGFCDASEDAYAAAVYFCAYDGQNSSISLVTSKTRVAPLKKISLPRLELCGASLLADLTLAVQSAVKVPIHSITAWTDSTVTLAWIRSDSLRWKTYVANRVTSIHEKIPPMRWGHVRGDENPADCASRGITVKDLIYHPLWWEGPPWLKNGIPDPQCCVPLNHSLAASEERKPKPTVFHSMIEFNDSILHRYSSLLKLVRITAFIFRFVKSFKCRQDLKLCHVVTRSGKDVATVEPRHPVHKQVRPKSTKSTTNVPPLTPAELDQAFSYWIKHSQQQEFSKEIHSLANELPIKKKSKLISLLPFIDSIGLLRVGGRLKNAKISEDQRHPILLSSHHHLTQLLIKSEHLKHFHAGPQLLMSVLQRRYWIIRMKDAVRREIAKCLTCTRTKAQTLQQVMADLPSFRVNPARPFLKCGVDYAGPFSVRPIQPRSKITLKAYLAVFVCCTTRAIHLEVATSLSTDMFIAAFRRFISRRGLPTDMYSDNGTNFIGANREMKEMVQLVNSSSHNQQVADNLSRDGIRWHWNPPAAPHFGGNWEIGVKSCKFHLKRIMGSHRLTFEELTTAACQIEAILNSRPLTPESNNPEDLAALTPGHFLIGAPLTAVPEPNLLDLKINSLSRWQLIQQMIQAFWKRWSAEYLSRLQQRPKWMSGSRAIAVGDIVVIKEENLPPCVWKLGRILALHPGNDSLVRVVTVKTSTGVFKRPILLNEDVTTEKFIPIVCPRASDLIASYDEHVLVNTYKFGVVLQKPGQTTEEDLFSNRSSESLDHFLTVLGERIPLTGHEGYRGGLDTLHGQTGEESVYHVYQNREIMFHVSHLLPFMESDPQQLQRKRHIGNDIVAVIFQEENTPFSPDMIASHFLHAFIVVQVIERNGPNTRYKVNVTARDDVPFFGPTVPSPPIFDNGPELREFLLTKLINAESACYKAEKFSKLEMRTRASLLSSLVDEVRRKSVEFLGSCGSIDSMGNGTGVSTGSAGSRFMETVRKALSSAKNNSATNKGLGDSMGFNLSSSSTSSTPAASSILTNGHGLHHYNSIGNKDPTTATNGHSTSGTNSNNSSMKLRHSIHSSANGSPVVDVSSSSSTLQSYRNGTGETTVITSVNGLVKRPPSPPVSVSSPDTPPHCSASIRISESDDSSLNSEELEGSAASHHHHHFHKAKCIKPFKGSNEDSDTGLESMSSAGTPNKRSCSLCLEDESNAKTNDGLKHEINKLKCDKLDLLRQNVACQRDIKKLKEKELQIHADLQAASKEISRLRNLLKEYGSEGSIV</sequence>
<dbReference type="Pfam" id="PF17921">
    <property type="entry name" value="Integrase_H2C2"/>
    <property type="match status" value="1"/>
</dbReference>
<dbReference type="InterPro" id="IPR012337">
    <property type="entry name" value="RNaseH-like_sf"/>
</dbReference>
<feature type="compositionally biased region" description="Low complexity" evidence="3">
    <location>
        <begin position="2125"/>
        <end position="2142"/>
    </location>
</feature>
<dbReference type="PANTHER" id="PTHR47331:SF1">
    <property type="entry name" value="GAG-LIKE PROTEIN"/>
    <property type="match status" value="1"/>
</dbReference>
<dbReference type="Gene3D" id="6.10.140.210">
    <property type="match status" value="1"/>
</dbReference>
<dbReference type="Pfam" id="PF02145">
    <property type="entry name" value="Rap_GAP"/>
    <property type="match status" value="1"/>
</dbReference>
<evidence type="ECO:0000256" key="2">
    <source>
        <dbReference type="SAM" id="Coils"/>
    </source>
</evidence>
<comment type="caution">
    <text evidence="6">The sequence shown here is derived from an EMBL/GenBank/DDBJ whole genome shotgun (WGS) entry which is preliminary data.</text>
</comment>
<proteinExistence type="predicted"/>
<dbReference type="CDD" id="cd01644">
    <property type="entry name" value="RT_pepA17"/>
    <property type="match status" value="1"/>
</dbReference>
<dbReference type="InterPro" id="IPR041588">
    <property type="entry name" value="Integrase_H2C2"/>
</dbReference>
<dbReference type="InterPro" id="IPR005312">
    <property type="entry name" value="DUF1759"/>
</dbReference>
<evidence type="ECO:0000313" key="7">
    <source>
        <dbReference type="Proteomes" id="UP000198287"/>
    </source>
</evidence>
<feature type="region of interest" description="Disordered" evidence="3">
    <location>
        <begin position="1322"/>
        <end position="1341"/>
    </location>
</feature>
<dbReference type="Pfam" id="PF03564">
    <property type="entry name" value="DUF1759"/>
    <property type="match status" value="1"/>
</dbReference>
<feature type="compositionally biased region" description="Basic residues" evidence="3">
    <location>
        <begin position="1323"/>
        <end position="1332"/>
    </location>
</feature>
<dbReference type="InterPro" id="IPR036397">
    <property type="entry name" value="RNaseH_sf"/>
</dbReference>
<feature type="domain" description="Integrase catalytic" evidence="5">
    <location>
        <begin position="1490"/>
        <end position="1684"/>
    </location>
</feature>
<evidence type="ECO:0000259" key="4">
    <source>
        <dbReference type="PROSITE" id="PS50085"/>
    </source>
</evidence>
<organism evidence="6 7">
    <name type="scientific">Folsomia candida</name>
    <name type="common">Springtail</name>
    <dbReference type="NCBI Taxonomy" id="158441"/>
    <lineage>
        <taxon>Eukaryota</taxon>
        <taxon>Metazoa</taxon>
        <taxon>Ecdysozoa</taxon>
        <taxon>Arthropoda</taxon>
        <taxon>Hexapoda</taxon>
        <taxon>Collembola</taxon>
        <taxon>Entomobryomorpha</taxon>
        <taxon>Isotomoidea</taxon>
        <taxon>Isotomidae</taxon>
        <taxon>Proisotominae</taxon>
        <taxon>Folsomia</taxon>
    </lineage>
</organism>
<dbReference type="GO" id="GO:0071897">
    <property type="term" value="P:DNA biosynthetic process"/>
    <property type="evidence" value="ECO:0007669"/>
    <property type="project" value="UniProtKB-ARBA"/>
</dbReference>
<dbReference type="SUPFAM" id="SSF56672">
    <property type="entry name" value="DNA/RNA polymerases"/>
    <property type="match status" value="1"/>
</dbReference>
<dbReference type="GO" id="GO:0042575">
    <property type="term" value="C:DNA polymerase complex"/>
    <property type="evidence" value="ECO:0007669"/>
    <property type="project" value="UniProtKB-ARBA"/>
</dbReference>
<dbReference type="Proteomes" id="UP000198287">
    <property type="component" value="Unassembled WGS sequence"/>
</dbReference>
<dbReference type="GO" id="GO:0003676">
    <property type="term" value="F:nucleic acid binding"/>
    <property type="evidence" value="ECO:0007669"/>
    <property type="project" value="InterPro"/>
</dbReference>
<dbReference type="Pfam" id="PF18701">
    <property type="entry name" value="DUF5641"/>
    <property type="match status" value="1"/>
</dbReference>
<dbReference type="PANTHER" id="PTHR47331">
    <property type="entry name" value="PHD-TYPE DOMAIN-CONTAINING PROTEIN"/>
    <property type="match status" value="1"/>
</dbReference>
<dbReference type="GO" id="GO:0005096">
    <property type="term" value="F:GTPase activator activity"/>
    <property type="evidence" value="ECO:0007669"/>
    <property type="project" value="UniProtKB-KW"/>
</dbReference>
<feature type="coiled-coil region" evidence="2">
    <location>
        <begin position="2285"/>
        <end position="2347"/>
    </location>
</feature>
<dbReference type="GO" id="GO:0015074">
    <property type="term" value="P:DNA integration"/>
    <property type="evidence" value="ECO:0007669"/>
    <property type="project" value="InterPro"/>
</dbReference>
<feature type="compositionally biased region" description="Polar residues" evidence="3">
    <location>
        <begin position="2167"/>
        <end position="2185"/>
    </location>
</feature>
<evidence type="ECO:0000313" key="6">
    <source>
        <dbReference type="EMBL" id="OXA58579.1"/>
    </source>
</evidence>
<evidence type="ECO:0000256" key="3">
    <source>
        <dbReference type="SAM" id="MobiDB-lite"/>
    </source>
</evidence>
<evidence type="ECO:0000256" key="1">
    <source>
        <dbReference type="ARBA" id="ARBA00022468"/>
    </source>
</evidence>